<accession>A0ABU6PWF7</accession>
<feature type="compositionally biased region" description="Low complexity" evidence="2">
    <location>
        <begin position="47"/>
        <end position="59"/>
    </location>
</feature>
<dbReference type="EMBL" id="JARTLD010000044">
    <property type="protein sequence ID" value="MED5019132.1"/>
    <property type="molecule type" value="Genomic_DNA"/>
</dbReference>
<feature type="coiled-coil region" evidence="1">
    <location>
        <begin position="219"/>
        <end position="246"/>
    </location>
</feature>
<gene>
    <name evidence="5" type="ORF">P9847_17620</name>
</gene>
<feature type="region of interest" description="Disordered" evidence="2">
    <location>
        <begin position="331"/>
        <end position="367"/>
    </location>
</feature>
<evidence type="ECO:0000313" key="6">
    <source>
        <dbReference type="Proteomes" id="UP001343257"/>
    </source>
</evidence>
<sequence>MIKKWGSWIAVLLLIVMLVSGCSSGSQDKSDGTESKSAEASLSNQVTSTADSTAASSSDKAAEDKSKQETPADGDASLPDSSAQTSEGAAGFNAQDLSGALNKKLIYKANIVMKVEDYGKGQSDIRNKVTLSGGYIMNFNETQSASEKGGTFVIKVPSSGFSPFLASLENIKHEDLQRSIEGQDVTEEYVDLDSRLKAKQLMEEQYVAFMKKATKTNDLVAFANELERIQSEIEQIKGRMRYINQNVSYSTVEVRLYEEIKEPLKKKEDTLQVPLGKRASSAFQGSVDVITLVLQWIVVILSGSLPLLIIAVIILLIVWLVRRSNAKAREEAARKRKEMNHGSKIETSGEKTLSNATLSDETEDKRE</sequence>
<feature type="compositionally biased region" description="Basic and acidic residues" evidence="2">
    <location>
        <begin position="331"/>
        <end position="349"/>
    </location>
</feature>
<evidence type="ECO:0000256" key="3">
    <source>
        <dbReference type="SAM" id="Phobius"/>
    </source>
</evidence>
<proteinExistence type="predicted"/>
<evidence type="ECO:0000259" key="4">
    <source>
        <dbReference type="Pfam" id="PF14257"/>
    </source>
</evidence>
<feature type="compositionally biased region" description="Basic and acidic residues" evidence="2">
    <location>
        <begin position="28"/>
        <end position="37"/>
    </location>
</feature>
<evidence type="ECO:0000313" key="5">
    <source>
        <dbReference type="EMBL" id="MED5019132.1"/>
    </source>
</evidence>
<feature type="compositionally biased region" description="Polar residues" evidence="2">
    <location>
        <begin position="350"/>
        <end position="359"/>
    </location>
</feature>
<keyword evidence="3" id="KW-1133">Transmembrane helix</keyword>
<dbReference type="InterPro" id="IPR025645">
    <property type="entry name" value="DUF4349"/>
</dbReference>
<feature type="transmembrane region" description="Helical" evidence="3">
    <location>
        <begin position="293"/>
        <end position="321"/>
    </location>
</feature>
<dbReference type="Pfam" id="PF14257">
    <property type="entry name" value="DUF4349"/>
    <property type="match status" value="1"/>
</dbReference>
<feature type="domain" description="DUF4349" evidence="4">
    <location>
        <begin position="104"/>
        <end position="319"/>
    </location>
</feature>
<evidence type="ECO:0000256" key="1">
    <source>
        <dbReference type="SAM" id="Coils"/>
    </source>
</evidence>
<reference evidence="5 6" key="1">
    <citation type="submission" date="2023-03" db="EMBL/GenBank/DDBJ databases">
        <title>Bacillus Genome Sequencing.</title>
        <authorList>
            <person name="Dunlap C."/>
        </authorList>
    </citation>
    <scope>NUCLEOTIDE SEQUENCE [LARGE SCALE GENOMIC DNA]</scope>
    <source>
        <strain evidence="5 6">NRS-52</strain>
    </source>
</reference>
<evidence type="ECO:0000256" key="2">
    <source>
        <dbReference type="SAM" id="MobiDB-lite"/>
    </source>
</evidence>
<keyword evidence="1" id="KW-0175">Coiled coil</keyword>
<dbReference type="Proteomes" id="UP001343257">
    <property type="component" value="Unassembled WGS sequence"/>
</dbReference>
<comment type="caution">
    <text evidence="5">The sequence shown here is derived from an EMBL/GenBank/DDBJ whole genome shotgun (WGS) entry which is preliminary data.</text>
</comment>
<keyword evidence="6" id="KW-1185">Reference proteome</keyword>
<name>A0ABU6PWF7_9BACL</name>
<keyword evidence="3" id="KW-0472">Membrane</keyword>
<organism evidence="5 6">
    <name type="scientific">Paenibacillus chibensis</name>
    <dbReference type="NCBI Taxonomy" id="59846"/>
    <lineage>
        <taxon>Bacteria</taxon>
        <taxon>Bacillati</taxon>
        <taxon>Bacillota</taxon>
        <taxon>Bacilli</taxon>
        <taxon>Bacillales</taxon>
        <taxon>Paenibacillaceae</taxon>
        <taxon>Paenibacillus</taxon>
    </lineage>
</organism>
<dbReference type="PROSITE" id="PS51257">
    <property type="entry name" value="PROKAR_LIPOPROTEIN"/>
    <property type="match status" value="1"/>
</dbReference>
<feature type="region of interest" description="Disordered" evidence="2">
    <location>
        <begin position="26"/>
        <end position="89"/>
    </location>
</feature>
<keyword evidence="3" id="KW-0812">Transmembrane</keyword>
<dbReference type="RefSeq" id="WP_328279884.1">
    <property type="nucleotide sequence ID" value="NZ_JARTLD010000044.1"/>
</dbReference>
<feature type="compositionally biased region" description="Basic and acidic residues" evidence="2">
    <location>
        <begin position="60"/>
        <end position="70"/>
    </location>
</feature>
<protein>
    <submittedName>
        <fullName evidence="5">DUF4349 domain-containing protein</fullName>
    </submittedName>
</protein>